<gene>
    <name evidence="2" type="ORF">SSP0437_LOCUS9303</name>
</gene>
<dbReference type="EMBL" id="HBGL01011920">
    <property type="protein sequence ID" value="CAD9303158.1"/>
    <property type="molecule type" value="Transcribed_RNA"/>
</dbReference>
<organism evidence="2">
    <name type="scientific">Sexangularia sp. CB-2014</name>
    <dbReference type="NCBI Taxonomy" id="1486929"/>
    <lineage>
        <taxon>Eukaryota</taxon>
        <taxon>Amoebozoa</taxon>
        <taxon>Tubulinea</taxon>
        <taxon>Elardia</taxon>
        <taxon>Arcellinida</taxon>
        <taxon>Arcellinida incertae sedis</taxon>
        <taxon>Sexangularia</taxon>
    </lineage>
</organism>
<dbReference type="InterPro" id="IPR036869">
    <property type="entry name" value="J_dom_sf"/>
</dbReference>
<protein>
    <recommendedName>
        <fullName evidence="3">J domain-containing protein</fullName>
    </recommendedName>
</protein>
<dbReference type="InterPro" id="IPR001623">
    <property type="entry name" value="DnaJ_domain"/>
</dbReference>
<evidence type="ECO:0008006" key="3">
    <source>
        <dbReference type="Google" id="ProtNLM"/>
    </source>
</evidence>
<dbReference type="AlphaFoldDB" id="A0A7S1VKQ6"/>
<feature type="region of interest" description="Disordered" evidence="1">
    <location>
        <begin position="92"/>
        <end position="127"/>
    </location>
</feature>
<proteinExistence type="predicted"/>
<name>A0A7S1VKQ6_9EUKA</name>
<accession>A0A7S1VKQ6</accession>
<dbReference type="CDD" id="cd06257">
    <property type="entry name" value="DnaJ"/>
    <property type="match status" value="1"/>
</dbReference>
<feature type="compositionally biased region" description="Basic and acidic residues" evidence="1">
    <location>
        <begin position="92"/>
        <end position="111"/>
    </location>
</feature>
<evidence type="ECO:0000256" key="1">
    <source>
        <dbReference type="SAM" id="MobiDB-lite"/>
    </source>
</evidence>
<evidence type="ECO:0000313" key="2">
    <source>
        <dbReference type="EMBL" id="CAD9303158.1"/>
    </source>
</evidence>
<reference evidence="2" key="1">
    <citation type="submission" date="2021-01" db="EMBL/GenBank/DDBJ databases">
        <authorList>
            <person name="Corre E."/>
            <person name="Pelletier E."/>
            <person name="Niang G."/>
            <person name="Scheremetjew M."/>
            <person name="Finn R."/>
            <person name="Kale V."/>
            <person name="Holt S."/>
            <person name="Cochrane G."/>
            <person name="Meng A."/>
            <person name="Brown T."/>
            <person name="Cohen L."/>
        </authorList>
    </citation>
    <scope>NUCLEOTIDE SEQUENCE</scope>
    <source>
        <strain evidence="2">ATCC 50979</strain>
    </source>
</reference>
<sequence length="269" mass="29047">MDVYSILHLQRDKEYTIQDINRAKKKRLLEVHPDKGGNESTTVEQVQQAAAQLTNLLANRSTAPWATGQTQSGAVESVAADRRRRFRAELLQREADEAARQRATRQADERYAASTPAPAHASPPPSFPPTLCVLVTWHSSARESMTPSQVAALVDEPVQAVKVLSRRDRLVTTATTGDRGALVRFASSAAVSRTLTRDARRLLAAHGVTVAAVPSDGAVDLPPSRSTVRCASGAEVPVPSSPRRGEEGATLHHFETAVKDFVTAMSRTA</sequence>
<dbReference type="SUPFAM" id="SSF46565">
    <property type="entry name" value="Chaperone J-domain"/>
    <property type="match status" value="1"/>
</dbReference>
<dbReference type="Gene3D" id="1.10.287.110">
    <property type="entry name" value="DnaJ domain"/>
    <property type="match status" value="1"/>
</dbReference>